<proteinExistence type="predicted"/>
<keyword evidence="2" id="KW-1185">Reference proteome</keyword>
<reference evidence="1 2" key="1">
    <citation type="submission" date="2019-03" db="EMBL/GenBank/DDBJ databases">
        <title>Whole genome sequence of Arthrobacter sp JH1-1.</title>
        <authorList>
            <person name="Trinh H.N."/>
        </authorList>
    </citation>
    <scope>NUCLEOTIDE SEQUENCE [LARGE SCALE GENOMIC DNA]</scope>
    <source>
        <strain evidence="1 2">JH1-1</strain>
    </source>
</reference>
<sequence length="125" mass="13891">MIGLDADMQLDSIGVVTDCFEGSLEPFQLAILDGLYPDRTRFFAIAHPGIWDEDHCFDHQPVVMEGNRLAKAASARGFRMIGHFGIDETGYRSVGPPSYFDQYPLGDDLPSTMPHWVHSKFGKSG</sequence>
<dbReference type="Proteomes" id="UP000295511">
    <property type="component" value="Unassembled WGS sequence"/>
</dbReference>
<dbReference type="AlphaFoldDB" id="A0A4R5KGT6"/>
<evidence type="ECO:0000313" key="2">
    <source>
        <dbReference type="Proteomes" id="UP000295511"/>
    </source>
</evidence>
<accession>A0A4R5KGT6</accession>
<comment type="caution">
    <text evidence="1">The sequence shown here is derived from an EMBL/GenBank/DDBJ whole genome shotgun (WGS) entry which is preliminary data.</text>
</comment>
<name>A0A4R5KGT6_9MICC</name>
<protein>
    <submittedName>
        <fullName evidence="1">Uncharacterized protein</fullName>
    </submittedName>
</protein>
<evidence type="ECO:0000313" key="1">
    <source>
        <dbReference type="EMBL" id="TDF94573.1"/>
    </source>
</evidence>
<dbReference type="EMBL" id="SMRU01000015">
    <property type="protein sequence ID" value="TDF94573.1"/>
    <property type="molecule type" value="Genomic_DNA"/>
</dbReference>
<organism evidence="1 2">
    <name type="scientific">Arthrobacter terricola</name>
    <dbReference type="NCBI Taxonomy" id="2547396"/>
    <lineage>
        <taxon>Bacteria</taxon>
        <taxon>Bacillati</taxon>
        <taxon>Actinomycetota</taxon>
        <taxon>Actinomycetes</taxon>
        <taxon>Micrococcales</taxon>
        <taxon>Micrococcaceae</taxon>
        <taxon>Arthrobacter</taxon>
    </lineage>
</organism>
<gene>
    <name evidence="1" type="ORF">E1809_13565</name>
</gene>